<evidence type="ECO:0000313" key="3">
    <source>
        <dbReference type="EMBL" id="TYR73453.1"/>
    </source>
</evidence>
<dbReference type="PANTHER" id="PTHR35149">
    <property type="entry name" value="SLL5132 PROTEIN"/>
    <property type="match status" value="1"/>
</dbReference>
<dbReference type="RefSeq" id="WP_148948280.1">
    <property type="nucleotide sequence ID" value="NZ_VTEH01000018.1"/>
</dbReference>
<dbReference type="Proteomes" id="UP000323317">
    <property type="component" value="Unassembled WGS sequence"/>
</dbReference>
<comment type="caution">
    <text evidence="3">The sequence shown here is derived from an EMBL/GenBank/DDBJ whole genome shotgun (WGS) entry which is preliminary data.</text>
</comment>
<dbReference type="PANTHER" id="PTHR35149:SF2">
    <property type="entry name" value="DUF262 DOMAIN-CONTAINING PROTEIN"/>
    <property type="match status" value="1"/>
</dbReference>
<organism evidence="3 4">
    <name type="scientific">Rossellomorea vietnamensis</name>
    <dbReference type="NCBI Taxonomy" id="218284"/>
    <lineage>
        <taxon>Bacteria</taxon>
        <taxon>Bacillati</taxon>
        <taxon>Bacillota</taxon>
        <taxon>Bacilli</taxon>
        <taxon>Bacillales</taxon>
        <taxon>Bacillaceae</taxon>
        <taxon>Rossellomorea</taxon>
    </lineage>
</organism>
<dbReference type="InterPro" id="IPR057156">
    <property type="entry name" value="DUF7834"/>
</dbReference>
<dbReference type="AlphaFoldDB" id="A0A5D4KBF9"/>
<feature type="domain" description="GmrSD restriction endonucleases N-terminal" evidence="1">
    <location>
        <begin position="19"/>
        <end position="183"/>
    </location>
</feature>
<name>A0A5D4KBF9_9BACI</name>
<feature type="domain" description="DUF7834" evidence="2">
    <location>
        <begin position="193"/>
        <end position="440"/>
    </location>
</feature>
<dbReference type="Pfam" id="PF03235">
    <property type="entry name" value="GmrSD_N"/>
    <property type="match status" value="1"/>
</dbReference>
<evidence type="ECO:0000259" key="2">
    <source>
        <dbReference type="Pfam" id="PF25202"/>
    </source>
</evidence>
<sequence>MPVTSSAKDVRVRVDSFKSFFTKNANYPVAIDTYQRPYMWDKEKVTDLVRDLSDYINSNIDTPYYMGSILLHENTEQEMLFIIDGQQRITTLSILYYVLTGTLIDETKLNIQFNSALSIKNIQEIQTYLRESIQYWQLPSTLLNEIQFTFIITSSEDLAFTFFDTQNNRGVKLNATDLLKAYHLREITSEFIQKRCASNWERIQNHNEHPLVRNKKYFMPDLFSSILWRARYWRGQNKEVIRKESYDDILSEFMKNTIKTEQESEVPLYPNFSNVFGQQLMLTENRSLKLDIGSVMMGQNPADMPFAMRQPISKGLGFFLYSEKYADIVQRMYFDQEIDHELKAYRYFYEKVWIKTSKYLREIFVLASIMYFEKFQSKKLLEFALWLDHVLGSIRLELKLVFKETAMNFLVKGKNNLLDIISHSFTPEEVIRFLEEEARSRLKYYLSDESVRGKGVQGMYKDRVLAYYGKSDFTGKETWIKEKVQ</sequence>
<reference evidence="3 4" key="1">
    <citation type="submission" date="2019-08" db="EMBL/GenBank/DDBJ databases">
        <title>Bacillus genomes from the desert of Cuatro Cienegas, Coahuila.</title>
        <authorList>
            <person name="Olmedo-Alvarez G."/>
        </authorList>
    </citation>
    <scope>NUCLEOTIDE SEQUENCE [LARGE SCALE GENOMIC DNA]</scope>
    <source>
        <strain evidence="3 4">CH40_1T</strain>
    </source>
</reference>
<evidence type="ECO:0000313" key="4">
    <source>
        <dbReference type="Proteomes" id="UP000323317"/>
    </source>
</evidence>
<dbReference type="EMBL" id="VTEH01000018">
    <property type="protein sequence ID" value="TYR73453.1"/>
    <property type="molecule type" value="Genomic_DNA"/>
</dbReference>
<accession>A0A5D4KBF9</accession>
<protein>
    <submittedName>
        <fullName evidence="3">DUF262 domain-containing protein</fullName>
    </submittedName>
</protein>
<dbReference type="InterPro" id="IPR004919">
    <property type="entry name" value="GmrSD_N"/>
</dbReference>
<proteinExistence type="predicted"/>
<gene>
    <name evidence="3" type="ORF">FZC79_18595</name>
</gene>
<dbReference type="Pfam" id="PF25202">
    <property type="entry name" value="DUF7834"/>
    <property type="match status" value="1"/>
</dbReference>
<evidence type="ECO:0000259" key="1">
    <source>
        <dbReference type="Pfam" id="PF03235"/>
    </source>
</evidence>